<keyword evidence="1" id="KW-0378">Hydrolase</keyword>
<dbReference type="AlphaFoldDB" id="A0A5B0SEA3"/>
<dbReference type="EMBL" id="VDEP01000036">
    <property type="protein sequence ID" value="KAA1136122.1"/>
    <property type="molecule type" value="Genomic_DNA"/>
</dbReference>
<gene>
    <name evidence="1" type="primary">SEN1_2</name>
    <name evidence="1" type="ORF">PGTUg99_032069</name>
</gene>
<organism evidence="1 2">
    <name type="scientific">Puccinia graminis f. sp. tritici</name>
    <dbReference type="NCBI Taxonomy" id="56615"/>
    <lineage>
        <taxon>Eukaryota</taxon>
        <taxon>Fungi</taxon>
        <taxon>Dikarya</taxon>
        <taxon>Basidiomycota</taxon>
        <taxon>Pucciniomycotina</taxon>
        <taxon>Pucciniomycetes</taxon>
        <taxon>Pucciniales</taxon>
        <taxon>Pucciniaceae</taxon>
        <taxon>Puccinia</taxon>
    </lineage>
</organism>
<dbReference type="Proteomes" id="UP000325313">
    <property type="component" value="Unassembled WGS sequence"/>
</dbReference>
<sequence length="178" mass="19360">MVDSFVAPTESLVAWLQLNDPDLLDRSTGVIVQMSDKIGKFRRPLNLSVVGRLARYIEPPPSTFTEQQFVYLKNALATHPDLAARFTTIIGNEDKIQIAEPGSDTVGSLADPATLGTQMAVPLLQPTNTCCETLPVQPPSLALGLVSLLAHLNHHRYLPLTNATTSTQTCAFTIHQKT</sequence>
<keyword evidence="1" id="KW-0067">ATP-binding</keyword>
<keyword evidence="1" id="KW-0547">Nucleotide-binding</keyword>
<comment type="caution">
    <text evidence="1">The sequence shown here is derived from an EMBL/GenBank/DDBJ whole genome shotgun (WGS) entry which is preliminary data.</text>
</comment>
<accession>A0A5B0SEA3</accession>
<reference evidence="1 2" key="1">
    <citation type="submission" date="2019-05" db="EMBL/GenBank/DDBJ databases">
        <title>Emergence of the Ug99 lineage of the wheat stem rust pathogen through somatic hybridization.</title>
        <authorList>
            <person name="Li F."/>
            <person name="Upadhyaya N.M."/>
            <person name="Sperschneider J."/>
            <person name="Matny O."/>
            <person name="Nguyen-Phuc H."/>
            <person name="Mago R."/>
            <person name="Raley C."/>
            <person name="Miller M.E."/>
            <person name="Silverstein K.A.T."/>
            <person name="Henningsen E."/>
            <person name="Hirsch C.D."/>
            <person name="Visser B."/>
            <person name="Pretorius Z.A."/>
            <person name="Steffenson B.J."/>
            <person name="Schwessinger B."/>
            <person name="Dodds P.N."/>
            <person name="Figueroa M."/>
        </authorList>
    </citation>
    <scope>NUCLEOTIDE SEQUENCE [LARGE SCALE GENOMIC DNA]</scope>
    <source>
        <strain evidence="1 2">Ug99</strain>
    </source>
</reference>
<evidence type="ECO:0000313" key="2">
    <source>
        <dbReference type="Proteomes" id="UP000325313"/>
    </source>
</evidence>
<proteinExistence type="predicted"/>
<name>A0A5B0SEA3_PUCGR</name>
<evidence type="ECO:0000313" key="1">
    <source>
        <dbReference type="EMBL" id="KAA1136122.1"/>
    </source>
</evidence>
<protein>
    <submittedName>
        <fullName evidence="1">DEAD-box type RNA helicase</fullName>
    </submittedName>
</protein>
<dbReference type="GO" id="GO:0004386">
    <property type="term" value="F:helicase activity"/>
    <property type="evidence" value="ECO:0007669"/>
    <property type="project" value="UniProtKB-KW"/>
</dbReference>
<keyword evidence="1" id="KW-0347">Helicase</keyword>